<dbReference type="EMBL" id="JAAFZH010000018">
    <property type="protein sequence ID" value="NDU98518.1"/>
    <property type="molecule type" value="Genomic_DNA"/>
</dbReference>
<evidence type="ECO:0000259" key="3">
    <source>
        <dbReference type="PROSITE" id="PS50853"/>
    </source>
</evidence>
<feature type="domain" description="Fibronectin type-III" evidence="3">
    <location>
        <begin position="583"/>
        <end position="672"/>
    </location>
</feature>
<dbReference type="InterPro" id="IPR050964">
    <property type="entry name" value="Striated_Muscle_Regulatory"/>
</dbReference>
<sequence length="948" mass="101915">MKSRNGFLVLSLVLMALTRLVAQSNAPTNLRVTATAYNQIDLAWDDKSTNEIKFDIERLGLTGSFVKIGEALPNTPSYQDKSVTALNTYTYRVRAVFATSSSTYSNTLTVTTPQEPPGTPTGFSATLQNGSVVLSWTNGNGGTAATYRVERSIQGGAYSLLQTVSYSRTPGLTDNGVQGGQQYCYRVQAVNGGGSSGYAGPACQTIPLAATNLKNVQATSLSSSSIKLSWTPYGKESGITIERRKGQTGSFSKIKDWLADSGEFTDTGLEANTDYCYRIGESGHEYSVEVCAKTQQSAPSSPGRMQAQAIAYNRIDLQWADLSNNESRFDIERADGLSGAYSKIKEVDANTQNYTDNSVEGNKTYCYRVRAVNEIGASGYTDPPACATTPAPPAGVPQNLSAVATSTTQISVTWNAVAGASGYQLERSPNGADTWQNIGPSPATATTFVDNGLTPNTRYYYRVRALNSAGVPGDFSSVASAITPDVPPTAPARLAITAVTYNQVSLQWADLSNNETGFQIERSPDGSAWTKIDEVVFNTTSYIDKTVQPQTKYYYRVRAINAAGPSAYTTPVDVTTPVGPPAVTQDLKATAISTTQISLTWTTVVTAATILIEKSTTGMSGWTSLTTVAGTTTSYTDNNLTPNTRYYYRIQATNVSGTSPVSNVADATTPDVPPAAPARLTAKPVSSSQIDLAWADLSTNESGFEIEQSNSATGTFTTITRLPAESTNYEVKGLADETQYCFRVRAVNAAGPSAFTEPVCATTPLAPPATPTNLKAEVADYDQAKLSWDPVSSKAVTLVIERSTNPNSGFVPINEQPATQTTYLDKGLQEFTTYYYRIQLKNAAGSSAYSNIAIAKIQEIIIAIEDELDTHTTIFSTDRTLNVATNWYKVMQADIRVVTVTGQPVLHDHRRVGIADTWSYRLDQWPAGVYIVAIVADNRTLTKRIVLP</sequence>
<keyword evidence="1" id="KW-0677">Repeat</keyword>
<feature type="chain" id="PRO_5027000160" evidence="2">
    <location>
        <begin position="23"/>
        <end position="948"/>
    </location>
</feature>
<gene>
    <name evidence="4" type="ORF">GK108_26775</name>
</gene>
<organism evidence="4 5">
    <name type="scientific">Spirosoma terrae</name>
    <dbReference type="NCBI Taxonomy" id="1968276"/>
    <lineage>
        <taxon>Bacteria</taxon>
        <taxon>Pseudomonadati</taxon>
        <taxon>Bacteroidota</taxon>
        <taxon>Cytophagia</taxon>
        <taxon>Cytophagales</taxon>
        <taxon>Cytophagaceae</taxon>
        <taxon>Spirosoma</taxon>
    </lineage>
</organism>
<dbReference type="Proteomes" id="UP000474175">
    <property type="component" value="Unassembled WGS sequence"/>
</dbReference>
<dbReference type="AlphaFoldDB" id="A0A6L9LIK3"/>
<dbReference type="InterPro" id="IPR036116">
    <property type="entry name" value="FN3_sf"/>
</dbReference>
<dbReference type="Pfam" id="PF00041">
    <property type="entry name" value="fn3"/>
    <property type="match status" value="4"/>
</dbReference>
<feature type="domain" description="Fibronectin type-III" evidence="3">
    <location>
        <begin position="490"/>
        <end position="579"/>
    </location>
</feature>
<comment type="caution">
    <text evidence="4">The sequence shown here is derived from an EMBL/GenBank/DDBJ whole genome shotgun (WGS) entry which is preliminary data.</text>
</comment>
<feature type="domain" description="Fibronectin type-III" evidence="3">
    <location>
        <begin position="301"/>
        <end position="392"/>
    </location>
</feature>
<feature type="domain" description="Fibronectin type-III" evidence="3">
    <location>
        <begin position="212"/>
        <end position="297"/>
    </location>
</feature>
<evidence type="ECO:0000313" key="5">
    <source>
        <dbReference type="Proteomes" id="UP000474175"/>
    </source>
</evidence>
<feature type="domain" description="Fibronectin type-III" evidence="3">
    <location>
        <begin position="116"/>
        <end position="209"/>
    </location>
</feature>
<accession>A0A6L9LIK3</accession>
<dbReference type="CDD" id="cd00063">
    <property type="entry name" value="FN3"/>
    <property type="match status" value="8"/>
</dbReference>
<dbReference type="InterPro" id="IPR026444">
    <property type="entry name" value="Secre_tail"/>
</dbReference>
<feature type="domain" description="Fibronectin type-III" evidence="3">
    <location>
        <begin position="770"/>
        <end position="860"/>
    </location>
</feature>
<keyword evidence="2" id="KW-0732">Signal</keyword>
<dbReference type="PANTHER" id="PTHR13817">
    <property type="entry name" value="TITIN"/>
    <property type="match status" value="1"/>
</dbReference>
<dbReference type="PROSITE" id="PS50853">
    <property type="entry name" value="FN3"/>
    <property type="match status" value="9"/>
</dbReference>
<feature type="domain" description="Fibronectin type-III" evidence="3">
    <location>
        <begin position="676"/>
        <end position="766"/>
    </location>
</feature>
<dbReference type="RefSeq" id="WP_163954655.1">
    <property type="nucleotide sequence ID" value="NZ_JAAFZH010000018.1"/>
</dbReference>
<dbReference type="NCBIfam" id="TIGR04183">
    <property type="entry name" value="Por_Secre_tail"/>
    <property type="match status" value="1"/>
</dbReference>
<evidence type="ECO:0000256" key="2">
    <source>
        <dbReference type="SAM" id="SignalP"/>
    </source>
</evidence>
<dbReference type="SMART" id="SM00060">
    <property type="entry name" value="FN3"/>
    <property type="match status" value="9"/>
</dbReference>
<evidence type="ECO:0000313" key="4">
    <source>
        <dbReference type="EMBL" id="NDU98518.1"/>
    </source>
</evidence>
<proteinExistence type="predicted"/>
<feature type="domain" description="Fibronectin type-III" evidence="3">
    <location>
        <begin position="26"/>
        <end position="115"/>
    </location>
</feature>
<dbReference type="SUPFAM" id="SSF49265">
    <property type="entry name" value="Fibronectin type III"/>
    <property type="match status" value="5"/>
</dbReference>
<protein>
    <submittedName>
        <fullName evidence="4">T9SS type A sorting domain-containing protein</fullName>
    </submittedName>
</protein>
<dbReference type="InterPro" id="IPR003961">
    <property type="entry name" value="FN3_dom"/>
</dbReference>
<evidence type="ECO:0000256" key="1">
    <source>
        <dbReference type="ARBA" id="ARBA00022737"/>
    </source>
</evidence>
<keyword evidence="5" id="KW-1185">Reference proteome</keyword>
<feature type="signal peptide" evidence="2">
    <location>
        <begin position="1"/>
        <end position="22"/>
    </location>
</feature>
<dbReference type="Gene3D" id="2.60.40.10">
    <property type="entry name" value="Immunoglobulins"/>
    <property type="match status" value="9"/>
</dbReference>
<reference evidence="4 5" key="1">
    <citation type="submission" date="2020-02" db="EMBL/GenBank/DDBJ databases">
        <title>Draft genome sequence of two Spirosoma agri KCTC 52727 and Spirosoma terrae KCTC 52035.</title>
        <authorList>
            <person name="Rojas J."/>
            <person name="Ambika Manirajan B."/>
            <person name="Suarez C."/>
            <person name="Ratering S."/>
            <person name="Schnell S."/>
        </authorList>
    </citation>
    <scope>NUCLEOTIDE SEQUENCE [LARGE SCALE GENOMIC DNA]</scope>
    <source>
        <strain evidence="4 5">KCTC 52035</strain>
    </source>
</reference>
<dbReference type="PANTHER" id="PTHR13817:SF73">
    <property type="entry name" value="FIBRONECTIN TYPE-III DOMAIN-CONTAINING PROTEIN"/>
    <property type="match status" value="1"/>
</dbReference>
<dbReference type="InterPro" id="IPR013783">
    <property type="entry name" value="Ig-like_fold"/>
</dbReference>
<name>A0A6L9LIK3_9BACT</name>
<feature type="domain" description="Fibronectin type-III" evidence="3">
    <location>
        <begin position="396"/>
        <end position="486"/>
    </location>
</feature>